<organism evidence="2 3">
    <name type="scientific">Massilia aerilata</name>
    <dbReference type="NCBI Taxonomy" id="453817"/>
    <lineage>
        <taxon>Bacteria</taxon>
        <taxon>Pseudomonadati</taxon>
        <taxon>Pseudomonadota</taxon>
        <taxon>Betaproteobacteria</taxon>
        <taxon>Burkholderiales</taxon>
        <taxon>Oxalobacteraceae</taxon>
        <taxon>Telluria group</taxon>
        <taxon>Massilia</taxon>
    </lineage>
</organism>
<sequence length="95" mass="9563">MKLHAIRSVSALCIAVILAACGGGQADQPTQTAAAVIVSGQSGASAQVASSTMPQPDCAADGCKGLRIIDGNAEAYRYDAMRRAQLEAAAGNTNI</sequence>
<protein>
    <submittedName>
        <fullName evidence="2">Uncharacterized protein</fullName>
    </submittedName>
</protein>
<evidence type="ECO:0000256" key="1">
    <source>
        <dbReference type="SAM" id="SignalP"/>
    </source>
</evidence>
<reference evidence="3" key="1">
    <citation type="journal article" date="2019" name="Int. J. Syst. Evol. Microbiol.">
        <title>The Global Catalogue of Microorganisms (GCM) 10K type strain sequencing project: providing services to taxonomists for standard genome sequencing and annotation.</title>
        <authorList>
            <consortium name="The Broad Institute Genomics Platform"/>
            <consortium name="The Broad Institute Genome Sequencing Center for Infectious Disease"/>
            <person name="Wu L."/>
            <person name="Ma J."/>
        </authorList>
    </citation>
    <scope>NUCLEOTIDE SEQUENCE [LARGE SCALE GENOMIC DNA]</scope>
    <source>
        <strain evidence="3">CGMCC 4.5798</strain>
    </source>
</reference>
<dbReference type="PROSITE" id="PS51257">
    <property type="entry name" value="PROKAR_LIPOPROTEIN"/>
    <property type="match status" value="1"/>
</dbReference>
<dbReference type="EMBL" id="JBHSMZ010000015">
    <property type="protein sequence ID" value="MFC5550659.1"/>
    <property type="molecule type" value="Genomic_DNA"/>
</dbReference>
<gene>
    <name evidence="2" type="ORF">ACFPO9_19245</name>
</gene>
<comment type="caution">
    <text evidence="2">The sequence shown here is derived from an EMBL/GenBank/DDBJ whole genome shotgun (WGS) entry which is preliminary data.</text>
</comment>
<accession>A0ABW0S2E1</accession>
<evidence type="ECO:0000313" key="2">
    <source>
        <dbReference type="EMBL" id="MFC5550659.1"/>
    </source>
</evidence>
<evidence type="ECO:0000313" key="3">
    <source>
        <dbReference type="Proteomes" id="UP001596086"/>
    </source>
</evidence>
<name>A0ABW0S2E1_9BURK</name>
<feature type="chain" id="PRO_5046242501" evidence="1">
    <location>
        <begin position="27"/>
        <end position="95"/>
    </location>
</feature>
<keyword evidence="3" id="KW-1185">Reference proteome</keyword>
<feature type="signal peptide" evidence="1">
    <location>
        <begin position="1"/>
        <end position="26"/>
    </location>
</feature>
<proteinExistence type="predicted"/>
<keyword evidence="1" id="KW-0732">Signal</keyword>
<dbReference type="RefSeq" id="WP_379773567.1">
    <property type="nucleotide sequence ID" value="NZ_JBHSMZ010000015.1"/>
</dbReference>
<dbReference type="Proteomes" id="UP001596086">
    <property type="component" value="Unassembled WGS sequence"/>
</dbReference>